<dbReference type="PROSITE" id="PS51293">
    <property type="entry name" value="SANT"/>
    <property type="match status" value="2"/>
</dbReference>
<feature type="compositionally biased region" description="Basic and acidic residues" evidence="1">
    <location>
        <begin position="28"/>
        <end position="41"/>
    </location>
</feature>
<feature type="compositionally biased region" description="Acidic residues" evidence="1">
    <location>
        <begin position="1898"/>
        <end position="1911"/>
    </location>
</feature>
<dbReference type="PANTHER" id="PTHR13992">
    <property type="entry name" value="NUCLEAR RECEPTOR CO-REPRESSOR RELATED NCOR"/>
    <property type="match status" value="1"/>
</dbReference>
<dbReference type="SUPFAM" id="SSF46689">
    <property type="entry name" value="Homeodomain-like"/>
    <property type="match status" value="3"/>
</dbReference>
<feature type="compositionally biased region" description="Basic and acidic residues" evidence="1">
    <location>
        <begin position="467"/>
        <end position="485"/>
    </location>
</feature>
<feature type="compositionally biased region" description="Gly residues" evidence="1">
    <location>
        <begin position="52"/>
        <end position="61"/>
    </location>
</feature>
<feature type="region of interest" description="Disordered" evidence="1">
    <location>
        <begin position="1053"/>
        <end position="1074"/>
    </location>
</feature>
<feature type="region of interest" description="Disordered" evidence="1">
    <location>
        <begin position="951"/>
        <end position="983"/>
    </location>
</feature>
<evidence type="ECO:0000259" key="2">
    <source>
        <dbReference type="PROSITE" id="PS50090"/>
    </source>
</evidence>
<dbReference type="InterPro" id="IPR051571">
    <property type="entry name" value="N-CoR_corepressor"/>
</dbReference>
<feature type="compositionally biased region" description="Low complexity" evidence="1">
    <location>
        <begin position="1380"/>
        <end position="1395"/>
    </location>
</feature>
<dbReference type="OrthoDB" id="10258692at2759"/>
<feature type="domain" description="SANT" evidence="3">
    <location>
        <begin position="1502"/>
        <end position="1553"/>
    </location>
</feature>
<feature type="region of interest" description="Disordered" evidence="1">
    <location>
        <begin position="1732"/>
        <end position="1787"/>
    </location>
</feature>
<dbReference type="Gene3D" id="1.20.58.1880">
    <property type="match status" value="1"/>
</dbReference>
<feature type="compositionally biased region" description="Basic and acidic residues" evidence="1">
    <location>
        <begin position="270"/>
        <end position="280"/>
    </location>
</feature>
<feature type="compositionally biased region" description="Polar residues" evidence="1">
    <location>
        <begin position="1490"/>
        <end position="1506"/>
    </location>
</feature>
<dbReference type="InterPro" id="IPR017884">
    <property type="entry name" value="SANT_dom"/>
</dbReference>
<dbReference type="PANTHER" id="PTHR13992:SF39">
    <property type="entry name" value="SMRTER, ISOFORM G"/>
    <property type="match status" value="1"/>
</dbReference>
<feature type="region of interest" description="Disordered" evidence="1">
    <location>
        <begin position="1"/>
        <end position="398"/>
    </location>
</feature>
<feature type="compositionally biased region" description="Basic and acidic residues" evidence="1">
    <location>
        <begin position="113"/>
        <end position="131"/>
    </location>
</feature>
<feature type="region of interest" description="Disordered" evidence="1">
    <location>
        <begin position="432"/>
        <end position="451"/>
    </location>
</feature>
<feature type="compositionally biased region" description="Low complexity" evidence="1">
    <location>
        <begin position="210"/>
        <end position="222"/>
    </location>
</feature>
<feature type="compositionally biased region" description="Basic and acidic residues" evidence="1">
    <location>
        <begin position="1602"/>
        <end position="1615"/>
    </location>
</feature>
<dbReference type="GO" id="GO:0032991">
    <property type="term" value="C:protein-containing complex"/>
    <property type="evidence" value="ECO:0007669"/>
    <property type="project" value="UniProtKB-ARBA"/>
</dbReference>
<dbReference type="Pfam" id="PF00249">
    <property type="entry name" value="Myb_DNA-binding"/>
    <property type="match status" value="2"/>
</dbReference>
<feature type="compositionally biased region" description="Basic and acidic residues" evidence="1">
    <location>
        <begin position="433"/>
        <end position="446"/>
    </location>
</feature>
<feature type="compositionally biased region" description="Low complexity" evidence="1">
    <location>
        <begin position="2235"/>
        <end position="2247"/>
    </location>
</feature>
<feature type="compositionally biased region" description="Low complexity" evidence="1">
    <location>
        <begin position="2067"/>
        <end position="2080"/>
    </location>
</feature>
<keyword evidence="6" id="KW-1185">Reference proteome</keyword>
<dbReference type="Proteomes" id="UP000268093">
    <property type="component" value="Unassembled WGS sequence"/>
</dbReference>
<organism evidence="5 6">
    <name type="scientific">Jimgerdemannia flammicorona</name>
    <dbReference type="NCBI Taxonomy" id="994334"/>
    <lineage>
        <taxon>Eukaryota</taxon>
        <taxon>Fungi</taxon>
        <taxon>Fungi incertae sedis</taxon>
        <taxon>Mucoromycota</taxon>
        <taxon>Mucoromycotina</taxon>
        <taxon>Endogonomycetes</taxon>
        <taxon>Endogonales</taxon>
        <taxon>Endogonaceae</taxon>
        <taxon>Jimgerdemannia</taxon>
    </lineage>
</organism>
<sequence>MAPLPYYDRDRSDDRDYYRPPTRMGTPEFERYSRRMGRGVERPWNAAPSSNGNGGNSGSGAIGMARTDSRGKEREKDTKDGKDRDLGSGVFAGGGSGGRSPKPAGTGANIVIQKERDRPGREKEREREDNLLQRVTVRSDGSASNDRDDDAFRKDRGKSTPLSSMSSLSNTPASSPRHSDLNPAALPPSLLSPKEKEEKGKERSYGPVPSAASASWPASSISVRDTDEGPSASPSALKRRRPTTPERQDHAVPSASAVLSSVSTPFSSALRHEIVQKDDAREPDDADRRRWTNILTGGDVKRAKLEGSDDDRDRCPDHEPHRPEIGIDGNLKNENDGHYEEFASVRSVDGMSGRLEDESEEGELVEHDRNEGDMQRGGDDVEERAGDWDREYEREDDRVVTQKVIDERQVPQERSNNESVVAATAITVNLDEIAERNESPEEKETTGTKWNIKNNIKQRAIETNVSGDERASEPERRNDATGDFSRHINYENDDIERGFAQVATFEKQLDLISARKDVALDSASDHDSIITPKTAGSQVETDELPKEEVKDTTVVGEDPLAVASNAQDGNYSHKMKGMHQERQDVLISSTLNDVVVIPNARDTEAGGLSDVHVRVKQFLSETGGSVSSAGNAILPSSPTKEQPPLPRTADSPVMVSAMTHSKQQSSPALLSSTLMTSSTVRRASLSPPSTTAMTSLSPTSLVAARRERAQTSPSPPPPRESHSLWEDSAHLRSSFPQTVEVVPSAVSQQDIFERIDRIDSDIVRYEGMLERARVRKRTNEIMAARSRISLHVDENAMEQATVRGRIDSDVDMGDTMASVRVEVMADEGLVDVVMNDDGKDEAVDEEEDEVDTSVEENGATLARGRDKSDNDAVVPSISPLFSTSRKSLRAEIEAAGPDDNSDEDEDEPWKRIYEENRELARKNGRMNLSNGFRKQLKSRIRMVRRFESDAETFDGDEELEDSYDQNGDEDLANGDASEDRDSSPVYEKFEDYPFYEKNVETHQRLRPILLSYLHTNQQSLSEKEMDLKRQYKAHWEAWKKRCEKLDKVKERKNAERLASKSNGGRKRTDDADADGLFDPLGLTGSDTYFNDTSVIDGTLGSPLYSSSTRSGNRRGGSGPGSGYFTSDAVRSEAELLDIIRSLENADLRNPDTRAAKTTANIPPMILDPYERETVRFDDRNHLIEKPLEYYRCQTETDTWTDEERAIFIKKYVSYPKQFGKIASFIEHKNATQCVLFYYRFKKKINFKDLLAGRTRGRKGRKKDRVAAAVAAATSVGLANSPSSATRKAKNRGSALLDDIGQAQNSRRAQKEKEIEKEIERDRDGDMDLDEKERARNGERDRDKKSKELRELEEANAYWDGVHERKKSKVAAEKAEKEKVVCAAASATGSTVGTPAPEDYLEVPIPERKKSGKSSVRLKGRSPRAGAGYTSSSSSVPTLSTALAGDQDKEMAEDEDNGSIPPESVDNAVTGDDDDEDDATSVDMSGMVTPKDSTPGPTAGTSNSTAKWSAEDRVMAVEAYKRHGRDFEMVARIVGTKTEDQCRNFYHNYKRKYGNNALDDDLAGPFASESGQQDGQMFEDERGTDKRSSRKPRGGFGGGGSIEKSDRATAGKEKDRPKRKSSRPTKQPKMAEMIQDEEEEFVEESGVSGATAADFGNSETSSTLAMTSSTTAVITRVGAAEEDAAAALVGMFQGSLMDDGAVRGDRKEGAAEETTSATLEYYDIPMPIRKKRVRTASARGDVTTGAPSSSTTGIGELDAAESAPGRRQSRGLAAAVPVPGLGDSSSKRPAFSSYWSVSEKSDFLKYLAVHGKSWDALAAVMKSKTAIQVRNYYQNNLDKLDLERIVNEHESRRMETDDQEAPIDGDRVHVLAESSNSNIRSNEFTSHQYHRGSIVGAEGDPDTDVGSSEEEEARGRISTSRDTTRINAPPMGTTFDSAYGIRQRRSSSASVVALATTGQQHLQASQHFQSLQHFPLSAPIGTENSSQHRASTSPNSGPSYGFHPHVGPRSGYFPPPTERAQPHHTMVPSSIAGTAPNHANPLGPSNAQVAPITVSHSSRPSSPMYGAQPQYQQQAVPSQQPSPSPFTRHDSTPSAARTRSAPRGTSIGDLLNAATEEEDNLNDRWKKNAIMDWFGGSNEETDESDAQRGNADEYYRQHHTDESLHAPYRRHDTDVEDGSGRRLVPTVATTDHYRQVQSVPPTDNHRHLHQHQHRHHHGYPAPLQTRAHQMQHPGILQQQGHQHSSPHQPLHHLHQHPHHTHPHVDIAPTAQHHPYYVTSNQQQSHVQPSPQEIHSAQGLYPPYLHSPYPAGSTQYSTSQPRYATYAGNSTPGMYPISVTPSPILRPTSPLSSPHHHSISGVQSSSSYTRPASPYQQLPSMSMVVPTPSASYSPLLPHASPAIGYSPHLVHANSQMSHLGSTHSHPSSQTQNPSLVPTPPPMMSHRSSGGAGQGSSNGTPVLVKAEVGHSPAVSPHMQHVHQHQH</sequence>
<dbReference type="PROSITE" id="PS50090">
    <property type="entry name" value="MYB_LIKE"/>
    <property type="match status" value="1"/>
</dbReference>
<dbReference type="InterPro" id="IPR009057">
    <property type="entry name" value="Homeodomain-like_sf"/>
</dbReference>
<feature type="compositionally biased region" description="Polar residues" evidence="1">
    <location>
        <begin position="2413"/>
        <end position="2433"/>
    </location>
</feature>
<feature type="region of interest" description="Disordered" evidence="1">
    <location>
        <begin position="2197"/>
        <end position="2217"/>
    </location>
</feature>
<evidence type="ECO:0008006" key="7">
    <source>
        <dbReference type="Google" id="ProtNLM"/>
    </source>
</evidence>
<dbReference type="GO" id="GO:0000785">
    <property type="term" value="C:chromatin"/>
    <property type="evidence" value="ECO:0007669"/>
    <property type="project" value="TreeGrafter"/>
</dbReference>
<feature type="compositionally biased region" description="Basic and acidic residues" evidence="1">
    <location>
        <begin position="1369"/>
        <end position="1379"/>
    </location>
</feature>
<reference evidence="5 6" key="1">
    <citation type="journal article" date="2018" name="New Phytol.">
        <title>Phylogenomics of Endogonaceae and evolution of mycorrhizas within Mucoromycota.</title>
        <authorList>
            <person name="Chang Y."/>
            <person name="Desiro A."/>
            <person name="Na H."/>
            <person name="Sandor L."/>
            <person name="Lipzen A."/>
            <person name="Clum A."/>
            <person name="Barry K."/>
            <person name="Grigoriev I.V."/>
            <person name="Martin F.M."/>
            <person name="Stajich J.E."/>
            <person name="Smith M.E."/>
            <person name="Bonito G."/>
            <person name="Spatafora J.W."/>
        </authorList>
    </citation>
    <scope>NUCLEOTIDE SEQUENCE [LARGE SCALE GENOMIC DNA]</scope>
    <source>
        <strain evidence="5 6">GMNB39</strain>
    </source>
</reference>
<name>A0A433CZT9_9FUNG</name>
<feature type="compositionally biased region" description="Basic residues" evidence="1">
    <location>
        <begin position="1409"/>
        <end position="1421"/>
    </location>
</feature>
<feature type="compositionally biased region" description="Polar residues" evidence="1">
    <location>
        <begin position="622"/>
        <end position="640"/>
    </location>
</feature>
<feature type="region of interest" description="Disordered" evidence="1">
    <location>
        <begin position="1555"/>
        <end position="1631"/>
    </location>
</feature>
<dbReference type="InterPro" id="IPR017930">
    <property type="entry name" value="Myb_dom"/>
</dbReference>
<accession>A0A433CZT9</accession>
<gene>
    <name evidence="5" type="ORF">BC936DRAFT_149967</name>
</gene>
<feature type="compositionally biased region" description="Basic residues" evidence="1">
    <location>
        <begin position="2248"/>
        <end position="2260"/>
    </location>
</feature>
<evidence type="ECO:0000256" key="1">
    <source>
        <dbReference type="SAM" id="MobiDB-lite"/>
    </source>
</evidence>
<feature type="region of interest" description="Disordered" evidence="1">
    <location>
        <begin position="1276"/>
        <end position="1510"/>
    </location>
</feature>
<feature type="compositionally biased region" description="Low complexity" evidence="1">
    <location>
        <begin position="159"/>
        <end position="192"/>
    </location>
</feature>
<feature type="compositionally biased region" description="Acidic residues" evidence="1">
    <location>
        <begin position="842"/>
        <end position="854"/>
    </location>
</feature>
<feature type="compositionally biased region" description="Polar residues" evidence="1">
    <location>
        <begin position="2042"/>
        <end position="2060"/>
    </location>
</feature>
<feature type="compositionally biased region" description="Basic and acidic residues" evidence="1">
    <location>
        <begin position="193"/>
        <end position="204"/>
    </location>
</feature>
<comment type="caution">
    <text evidence="5">The sequence shown here is derived from an EMBL/GenBank/DDBJ whole genome shotgun (WGS) entry which is preliminary data.</text>
</comment>
<dbReference type="PROSITE" id="PS51294">
    <property type="entry name" value="HTH_MYB"/>
    <property type="match status" value="1"/>
</dbReference>
<dbReference type="CDD" id="cd00167">
    <property type="entry name" value="SANT"/>
    <property type="match status" value="3"/>
</dbReference>
<feature type="compositionally biased region" description="Basic and acidic residues" evidence="1">
    <location>
        <begin position="7"/>
        <end position="18"/>
    </location>
</feature>
<feature type="region of interest" description="Disordered" evidence="1">
    <location>
        <begin position="2413"/>
        <end position="2459"/>
    </location>
</feature>
<feature type="region of interest" description="Disordered" evidence="1">
    <location>
        <begin position="1100"/>
        <end position="1123"/>
    </location>
</feature>
<feature type="compositionally biased region" description="Basic and acidic residues" evidence="1">
    <location>
        <begin position="1308"/>
        <end position="1352"/>
    </location>
</feature>
<proteinExistence type="predicted"/>
<feature type="compositionally biased region" description="Low complexity" evidence="1">
    <location>
        <begin position="251"/>
        <end position="263"/>
    </location>
</feature>
<dbReference type="EMBL" id="RBNI01009653">
    <property type="protein sequence ID" value="RUP44081.1"/>
    <property type="molecule type" value="Genomic_DNA"/>
</dbReference>
<feature type="region of interest" description="Disordered" evidence="1">
    <location>
        <begin position="2232"/>
        <end position="2265"/>
    </location>
</feature>
<evidence type="ECO:0000259" key="4">
    <source>
        <dbReference type="PROSITE" id="PS51294"/>
    </source>
</evidence>
<feature type="domain" description="SANT" evidence="3">
    <location>
        <begin position="1194"/>
        <end position="1245"/>
    </location>
</feature>
<feature type="region of interest" description="Disordered" evidence="1">
    <location>
        <begin position="622"/>
        <end position="651"/>
    </location>
</feature>
<evidence type="ECO:0000259" key="3">
    <source>
        <dbReference type="PROSITE" id="PS51293"/>
    </source>
</evidence>
<dbReference type="Gene3D" id="1.10.10.60">
    <property type="entry name" value="Homeodomain-like"/>
    <property type="match status" value="2"/>
</dbReference>
<feature type="region of interest" description="Disordered" evidence="1">
    <location>
        <begin position="1976"/>
        <end position="2108"/>
    </location>
</feature>
<feature type="region of interest" description="Disordered" evidence="1">
    <location>
        <begin position="1892"/>
        <end position="1933"/>
    </location>
</feature>
<feature type="compositionally biased region" description="Low complexity" evidence="1">
    <location>
        <begin position="2345"/>
        <end position="2365"/>
    </location>
</feature>
<feature type="compositionally biased region" description="Basic and acidic residues" evidence="1">
    <location>
        <begin position="364"/>
        <end position="398"/>
    </location>
</feature>
<feature type="domain" description="HTH myb-type" evidence="4">
    <location>
        <begin position="1794"/>
        <end position="1840"/>
    </location>
</feature>
<feature type="region of interest" description="Disordered" evidence="1">
    <location>
        <begin position="702"/>
        <end position="723"/>
    </location>
</feature>
<feature type="compositionally biased region" description="Polar residues" evidence="1">
    <location>
        <begin position="1981"/>
        <end position="1997"/>
    </location>
</feature>
<dbReference type="GO" id="GO:0005654">
    <property type="term" value="C:nucleoplasm"/>
    <property type="evidence" value="ECO:0007669"/>
    <property type="project" value="UniProtKB-ARBA"/>
</dbReference>
<feature type="compositionally biased region" description="Acidic residues" evidence="1">
    <location>
        <begin position="1470"/>
        <end position="1479"/>
    </location>
</feature>
<feature type="compositionally biased region" description="Acidic residues" evidence="1">
    <location>
        <begin position="951"/>
        <end position="976"/>
    </location>
</feature>
<feature type="domain" description="Myb-like" evidence="2">
    <location>
        <begin position="1794"/>
        <end position="1836"/>
    </location>
</feature>
<feature type="region of interest" description="Disordered" evidence="1">
    <location>
        <begin position="2343"/>
        <end position="2372"/>
    </location>
</feature>
<evidence type="ECO:0000313" key="5">
    <source>
        <dbReference type="EMBL" id="RUP44081.1"/>
    </source>
</evidence>
<evidence type="ECO:0000313" key="6">
    <source>
        <dbReference type="Proteomes" id="UP000268093"/>
    </source>
</evidence>
<feature type="region of interest" description="Disordered" evidence="1">
    <location>
        <begin position="461"/>
        <end position="485"/>
    </location>
</feature>
<feature type="region of interest" description="Disordered" evidence="1">
    <location>
        <begin position="840"/>
        <end position="878"/>
    </location>
</feature>
<dbReference type="SMART" id="SM00717">
    <property type="entry name" value="SANT"/>
    <property type="match status" value="3"/>
</dbReference>
<dbReference type="GO" id="GO:0006357">
    <property type="term" value="P:regulation of transcription by RNA polymerase II"/>
    <property type="evidence" value="ECO:0007669"/>
    <property type="project" value="TreeGrafter"/>
</dbReference>
<feature type="compositionally biased region" description="Basic and acidic residues" evidence="1">
    <location>
        <begin position="67"/>
        <end position="86"/>
    </location>
</feature>
<feature type="compositionally biased region" description="Basic residues" evidence="1">
    <location>
        <begin position="2205"/>
        <end position="2217"/>
    </location>
</feature>
<feature type="compositionally biased region" description="Basic and acidic residues" evidence="1">
    <location>
        <begin position="299"/>
        <end position="343"/>
    </location>
</feature>
<dbReference type="InterPro" id="IPR001005">
    <property type="entry name" value="SANT/Myb"/>
</dbReference>
<protein>
    <recommendedName>
        <fullName evidence="7">SANT domain-containing protein</fullName>
    </recommendedName>
</protein>